<dbReference type="Gramene" id="MELO3C012451.2.1">
    <property type="protein sequence ID" value="MELO3C012451.2.1"/>
    <property type="gene ID" value="MELO3C012451.2"/>
</dbReference>
<accession>A0A9I9D3G9</accession>
<sequence length="53" mass="6010">MAEAEVGLEHQVHGSTCFFLRLHVPSDEQQISGPEVHYFVFCFKGMINSLQSQ</sequence>
<proteinExistence type="predicted"/>
<dbReference type="AlphaFoldDB" id="A0A9I9D3G9"/>
<reference evidence="1" key="1">
    <citation type="submission" date="2023-03" db="UniProtKB">
        <authorList>
            <consortium name="EnsemblPlants"/>
        </authorList>
    </citation>
    <scope>IDENTIFICATION</scope>
</reference>
<organism evidence="1">
    <name type="scientific">Cucumis melo</name>
    <name type="common">Muskmelon</name>
    <dbReference type="NCBI Taxonomy" id="3656"/>
    <lineage>
        <taxon>Eukaryota</taxon>
        <taxon>Viridiplantae</taxon>
        <taxon>Streptophyta</taxon>
        <taxon>Embryophyta</taxon>
        <taxon>Tracheophyta</taxon>
        <taxon>Spermatophyta</taxon>
        <taxon>Magnoliopsida</taxon>
        <taxon>eudicotyledons</taxon>
        <taxon>Gunneridae</taxon>
        <taxon>Pentapetalae</taxon>
        <taxon>rosids</taxon>
        <taxon>fabids</taxon>
        <taxon>Cucurbitales</taxon>
        <taxon>Cucurbitaceae</taxon>
        <taxon>Benincaseae</taxon>
        <taxon>Cucumis</taxon>
    </lineage>
</organism>
<name>A0A9I9D3G9_CUCME</name>
<evidence type="ECO:0000313" key="1">
    <source>
        <dbReference type="EnsemblPlants" id="MELO3C012451.2.1"/>
    </source>
</evidence>
<protein>
    <submittedName>
        <fullName evidence="1">Uncharacterized protein</fullName>
    </submittedName>
</protein>
<dbReference type="EnsemblPlants" id="MELO3C012451.2.1">
    <property type="protein sequence ID" value="MELO3C012451.2.1"/>
    <property type="gene ID" value="MELO3C012451.2"/>
</dbReference>